<evidence type="ECO:0000256" key="9">
    <source>
        <dbReference type="ARBA" id="ARBA00038162"/>
    </source>
</evidence>
<dbReference type="GO" id="GO:0046872">
    <property type="term" value="F:metal ion binding"/>
    <property type="evidence" value="ECO:0007669"/>
    <property type="project" value="UniProtKB-KW"/>
</dbReference>
<proteinExistence type="inferred from homology"/>
<evidence type="ECO:0000256" key="10">
    <source>
        <dbReference type="ARBA" id="ARBA00038934"/>
    </source>
</evidence>
<dbReference type="CDD" id="cd02537">
    <property type="entry name" value="GT8_Glycogenin"/>
    <property type="match status" value="1"/>
</dbReference>
<evidence type="ECO:0000256" key="11">
    <source>
        <dbReference type="ARBA" id="ARBA00050886"/>
    </source>
</evidence>
<comment type="cofactor">
    <cofactor evidence="1">
        <name>Mn(2+)</name>
        <dbReference type="ChEBI" id="CHEBI:29035"/>
    </cofactor>
</comment>
<comment type="similarity">
    <text evidence="9">Belongs to the glycosyltransferase 8 family. Glycogenin subfamily.</text>
</comment>
<reference evidence="15 16" key="1">
    <citation type="submission" date="2016-03" db="EMBL/GenBank/DDBJ databases">
        <title>Comparative genomics of Pseudogymnoascus destructans, the fungus causing white-nose syndrome of bats.</title>
        <authorList>
            <person name="Palmer J.M."/>
            <person name="Drees K.P."/>
            <person name="Foster J.T."/>
            <person name="Lindner D.L."/>
        </authorList>
    </citation>
    <scope>NUCLEOTIDE SEQUENCE [LARGE SCALE GENOMIC DNA]</scope>
    <source>
        <strain evidence="15 16">UAMH 10579</strain>
    </source>
</reference>
<protein>
    <recommendedName>
        <fullName evidence="10">glycogenin glucosyltransferase</fullName>
        <ecNumber evidence="10">2.4.1.186</ecNumber>
    </recommendedName>
</protein>
<feature type="compositionally biased region" description="Low complexity" evidence="14">
    <location>
        <begin position="661"/>
        <end position="672"/>
    </location>
</feature>
<dbReference type="STRING" id="342668.A0A1B8GXP4"/>
<sequence>MATEDVYATLLLNDLYLPGALVLAHSLRDAGTTKKLAVLVTLDSVSVDAMVELQRVYDHIIPVDRMVNQQPQNLSLMDRVDLHSTFTKITLWKQLQFRRIVYMDADMVAWRAPDELFAVEAAFSAAPDIGWPDIFNTGLMVLTPNMGDYWALYAMAQRGISFDGADQGLLNMHFKNSFNRLSFTYNVTPSAHYQYIPAYKHFQSSISATHFIGKEKPWTQGREASHGSGPFDEITGRWWAVYDRHYRGTKSPTVQYYVKGEFQPPNYSHVNISHDQSEIISPEPVTTLGPVPVEESFRETTQIENEKPADHVEPIPEPAPFDPSPAPYVPGPASYPPEPVASAPEQLISGQLPIPHGNPPAESGPGPAYLPPSSAPLPSATPPQFAHEPVAPPFVAPFAAWDASRSAPPSGSKPEAANFPATQYSMSSDPTPYKAPERYPDPPKDMYYEVPKTPTYQKPAPIFPWETKDAPRPTRVFAEDEDLQPTSLEPTDDGEATDQATSPASTVTTIPSDPWHSFSSNSRNAWDDIPEIERYIGALQKNRKGNIQVLQGYGSGINEDGLPGSGRRRASVRVTDFPTEIERPSLPVTPAPIRRPKFQGGGDDNGDEGELPVAEGVPAQTEWDPAAQLEALARRQSEVLGRELGEGGGGKEIPQRPLPFGSEGVVVSSPGVADLQRRPSNPVRGSLGAFEEPSYGGPGALWEKDEGPVVARGTHLPPSEAEQDALAS</sequence>
<evidence type="ECO:0000256" key="13">
    <source>
        <dbReference type="ARBA" id="ARBA00057883"/>
    </source>
</evidence>
<dbReference type="GO" id="GO:0005737">
    <property type="term" value="C:cytoplasm"/>
    <property type="evidence" value="ECO:0007669"/>
    <property type="project" value="UniProtKB-SubCell"/>
</dbReference>
<comment type="subcellular location">
    <subcellularLocation>
        <location evidence="2">Cytoplasm</location>
    </subcellularLocation>
</comment>
<dbReference type="RefSeq" id="XP_018134336.1">
    <property type="nucleotide sequence ID" value="XM_018270674.2"/>
</dbReference>
<keyword evidence="6" id="KW-0320">Glycogen biosynthesis</keyword>
<dbReference type="GO" id="GO:0008466">
    <property type="term" value="F:glycogenin glucosyltransferase activity"/>
    <property type="evidence" value="ECO:0007669"/>
    <property type="project" value="UniProtKB-EC"/>
</dbReference>
<evidence type="ECO:0000256" key="2">
    <source>
        <dbReference type="ARBA" id="ARBA00004496"/>
    </source>
</evidence>
<dbReference type="AlphaFoldDB" id="A0A1B8GXP4"/>
<comment type="function">
    <text evidence="13">Self-glucosylating initiator of glycogen synthesis. It catalyzes the formation of a short alpha (1,4)-glucosyl chain covalently attached via a glucose 1-O-tyrosyl linkage to internal tyrosine residues and these chains act as primers for the elongation reaction catalyzed by glycogen synthase.</text>
</comment>
<feature type="region of interest" description="Disordered" evidence="14">
    <location>
        <begin position="641"/>
        <end position="728"/>
    </location>
</feature>
<keyword evidence="5" id="KW-0479">Metal-binding</keyword>
<evidence type="ECO:0000256" key="6">
    <source>
        <dbReference type="ARBA" id="ARBA00023056"/>
    </source>
</evidence>
<feature type="region of interest" description="Disordered" evidence="14">
    <location>
        <begin position="402"/>
        <end position="527"/>
    </location>
</feature>
<gene>
    <name evidence="15" type="primary">GLG2</name>
    <name evidence="15" type="ORF">VE01_01148</name>
</gene>
<keyword evidence="16" id="KW-1185">Reference proteome</keyword>
<evidence type="ECO:0000256" key="1">
    <source>
        <dbReference type="ARBA" id="ARBA00001936"/>
    </source>
</evidence>
<accession>A0A1B8GXP4</accession>
<dbReference type="OrthoDB" id="2014201at2759"/>
<dbReference type="EC" id="2.4.1.186" evidence="10"/>
<dbReference type="GO" id="GO:0005978">
    <property type="term" value="P:glycogen biosynthetic process"/>
    <property type="evidence" value="ECO:0007669"/>
    <property type="project" value="UniProtKB-KW"/>
</dbReference>
<feature type="compositionally biased region" description="Polar residues" evidence="14">
    <location>
        <begin position="498"/>
        <end position="524"/>
    </location>
</feature>
<dbReference type="InterPro" id="IPR050587">
    <property type="entry name" value="GNT1/Glycosyltrans_8"/>
</dbReference>
<reference evidence="16" key="2">
    <citation type="journal article" date="2018" name="Nat. Commun.">
        <title>Extreme sensitivity to ultraviolet light in the fungal pathogen causing white-nose syndrome of bats.</title>
        <authorList>
            <person name="Palmer J.M."/>
            <person name="Drees K.P."/>
            <person name="Foster J.T."/>
            <person name="Lindner D.L."/>
        </authorList>
    </citation>
    <scope>NUCLEOTIDE SEQUENCE [LARGE SCALE GENOMIC DNA]</scope>
    <source>
        <strain evidence="16">UAMH 10579</strain>
    </source>
</reference>
<keyword evidence="4 15" id="KW-0808">Transferase</keyword>
<feature type="compositionally biased region" description="Basic and acidic residues" evidence="14">
    <location>
        <begin position="435"/>
        <end position="447"/>
    </location>
</feature>
<keyword evidence="8" id="KW-0464">Manganese</keyword>
<evidence type="ECO:0000256" key="5">
    <source>
        <dbReference type="ARBA" id="ARBA00022723"/>
    </source>
</evidence>
<evidence type="ECO:0000313" key="16">
    <source>
        <dbReference type="Proteomes" id="UP000091956"/>
    </source>
</evidence>
<comment type="catalytic activity">
    <reaction evidence="12">
        <text>L-tyrosyl-[glycogenin] + UDP-alpha-D-glucose = alpha-D-glucosyl-L-tyrosyl-[glycogenin] + UDP + H(+)</text>
        <dbReference type="Rhea" id="RHEA:23360"/>
        <dbReference type="Rhea" id="RHEA-COMP:14604"/>
        <dbReference type="Rhea" id="RHEA-COMP:14605"/>
        <dbReference type="ChEBI" id="CHEBI:15378"/>
        <dbReference type="ChEBI" id="CHEBI:46858"/>
        <dbReference type="ChEBI" id="CHEBI:58223"/>
        <dbReference type="ChEBI" id="CHEBI:58885"/>
        <dbReference type="ChEBI" id="CHEBI:140573"/>
        <dbReference type="EC" id="2.4.1.186"/>
    </reaction>
</comment>
<feature type="compositionally biased region" description="Polar residues" evidence="14">
    <location>
        <begin position="420"/>
        <end position="430"/>
    </location>
</feature>
<dbReference type="InterPro" id="IPR029044">
    <property type="entry name" value="Nucleotide-diphossugar_trans"/>
</dbReference>
<evidence type="ECO:0000256" key="8">
    <source>
        <dbReference type="ARBA" id="ARBA00023211"/>
    </source>
</evidence>
<keyword evidence="7" id="KW-0325">Glycoprotein</keyword>
<dbReference type="Proteomes" id="UP000091956">
    <property type="component" value="Unassembled WGS sequence"/>
</dbReference>
<evidence type="ECO:0000256" key="3">
    <source>
        <dbReference type="ARBA" id="ARBA00022490"/>
    </source>
</evidence>
<dbReference type="PANTHER" id="PTHR11183">
    <property type="entry name" value="GLYCOGENIN SUBFAMILY MEMBER"/>
    <property type="match status" value="1"/>
</dbReference>
<dbReference type="GeneID" id="28834534"/>
<dbReference type="SUPFAM" id="SSF53448">
    <property type="entry name" value="Nucleotide-diphospho-sugar transferases"/>
    <property type="match status" value="1"/>
</dbReference>
<feature type="compositionally biased region" description="Pro residues" evidence="14">
    <location>
        <begin position="315"/>
        <end position="339"/>
    </location>
</feature>
<evidence type="ECO:0000313" key="15">
    <source>
        <dbReference type="EMBL" id="OBU00604.1"/>
    </source>
</evidence>
<name>A0A1B8GXP4_9PEZI</name>
<evidence type="ECO:0000256" key="7">
    <source>
        <dbReference type="ARBA" id="ARBA00023180"/>
    </source>
</evidence>
<feature type="compositionally biased region" description="Basic and acidic residues" evidence="14">
    <location>
        <begin position="304"/>
        <end position="314"/>
    </location>
</feature>
<dbReference type="Pfam" id="PF01501">
    <property type="entry name" value="Glyco_transf_8"/>
    <property type="match status" value="1"/>
</dbReference>
<evidence type="ECO:0000256" key="12">
    <source>
        <dbReference type="ARBA" id="ARBA00052293"/>
    </source>
</evidence>
<dbReference type="FunFam" id="3.90.550.10:FF:000092">
    <property type="entry name" value="Glycogenin 2"/>
    <property type="match status" value="1"/>
</dbReference>
<dbReference type="InterPro" id="IPR002495">
    <property type="entry name" value="Glyco_trans_8"/>
</dbReference>
<organism evidence="15 16">
    <name type="scientific">Pseudogymnoascus verrucosus</name>
    <dbReference type="NCBI Taxonomy" id="342668"/>
    <lineage>
        <taxon>Eukaryota</taxon>
        <taxon>Fungi</taxon>
        <taxon>Dikarya</taxon>
        <taxon>Ascomycota</taxon>
        <taxon>Pezizomycotina</taxon>
        <taxon>Leotiomycetes</taxon>
        <taxon>Thelebolales</taxon>
        <taxon>Thelebolaceae</taxon>
        <taxon>Pseudogymnoascus</taxon>
    </lineage>
</organism>
<feature type="region of interest" description="Disordered" evidence="14">
    <location>
        <begin position="554"/>
        <end position="612"/>
    </location>
</feature>
<feature type="region of interest" description="Disordered" evidence="14">
    <location>
        <begin position="296"/>
        <end position="380"/>
    </location>
</feature>
<dbReference type="Gene3D" id="3.90.550.10">
    <property type="entry name" value="Spore Coat Polysaccharide Biosynthesis Protein SpsA, Chain A"/>
    <property type="match status" value="1"/>
</dbReference>
<keyword evidence="3" id="KW-0963">Cytoplasm</keyword>
<evidence type="ECO:0000256" key="4">
    <source>
        <dbReference type="ARBA" id="ARBA00022679"/>
    </source>
</evidence>
<dbReference type="EMBL" id="KV460208">
    <property type="protein sequence ID" value="OBU00604.1"/>
    <property type="molecule type" value="Genomic_DNA"/>
</dbReference>
<comment type="catalytic activity">
    <reaction evidence="11">
        <text>[1,4-alpha-D-glucosyl](n)-L-tyrosyl-[glycogenin] + UDP-alpha-D-glucose = [1,4-alpha-D-glucosyl](n+1)-L-tyrosyl-[glycogenin] + UDP + H(+)</text>
        <dbReference type="Rhea" id="RHEA:56560"/>
        <dbReference type="Rhea" id="RHEA-COMP:14606"/>
        <dbReference type="Rhea" id="RHEA-COMP:14607"/>
        <dbReference type="ChEBI" id="CHEBI:15378"/>
        <dbReference type="ChEBI" id="CHEBI:58223"/>
        <dbReference type="ChEBI" id="CHEBI:58885"/>
        <dbReference type="ChEBI" id="CHEBI:140574"/>
        <dbReference type="EC" id="2.4.1.186"/>
    </reaction>
</comment>
<feature type="compositionally biased region" description="Pro residues" evidence="14">
    <location>
        <begin position="368"/>
        <end position="380"/>
    </location>
</feature>
<evidence type="ECO:0000256" key="14">
    <source>
        <dbReference type="SAM" id="MobiDB-lite"/>
    </source>
</evidence>